<comment type="caution">
    <text evidence="2">The sequence shown here is derived from an EMBL/GenBank/DDBJ whole genome shotgun (WGS) entry which is preliminary data.</text>
</comment>
<evidence type="ECO:0000313" key="3">
    <source>
        <dbReference type="Proteomes" id="UP001152523"/>
    </source>
</evidence>
<sequence>MPLTDGGTAGYRGAREAMAAGLGGGPAGLRKCPSLELQAAIDGGNSFRSCQQRGGGSSCGVRLRRWPPETAGMLQRASPDAADSPEVHRGGDGHGGSGDLKNRSE</sequence>
<evidence type="ECO:0000256" key="1">
    <source>
        <dbReference type="SAM" id="MobiDB-lite"/>
    </source>
</evidence>
<name>A0AAV0D5S6_9ASTE</name>
<proteinExistence type="predicted"/>
<accession>A0AAV0D5S6</accession>
<dbReference type="AlphaFoldDB" id="A0AAV0D5S6"/>
<organism evidence="2 3">
    <name type="scientific">Cuscuta epithymum</name>
    <dbReference type="NCBI Taxonomy" id="186058"/>
    <lineage>
        <taxon>Eukaryota</taxon>
        <taxon>Viridiplantae</taxon>
        <taxon>Streptophyta</taxon>
        <taxon>Embryophyta</taxon>
        <taxon>Tracheophyta</taxon>
        <taxon>Spermatophyta</taxon>
        <taxon>Magnoliopsida</taxon>
        <taxon>eudicotyledons</taxon>
        <taxon>Gunneridae</taxon>
        <taxon>Pentapetalae</taxon>
        <taxon>asterids</taxon>
        <taxon>lamiids</taxon>
        <taxon>Solanales</taxon>
        <taxon>Convolvulaceae</taxon>
        <taxon>Cuscuteae</taxon>
        <taxon>Cuscuta</taxon>
        <taxon>Cuscuta subgen. Cuscuta</taxon>
    </lineage>
</organism>
<dbReference type="EMBL" id="CAMAPF010000069">
    <property type="protein sequence ID" value="CAH9091870.1"/>
    <property type="molecule type" value="Genomic_DNA"/>
</dbReference>
<keyword evidence="3" id="KW-1185">Reference proteome</keyword>
<reference evidence="2" key="1">
    <citation type="submission" date="2022-07" db="EMBL/GenBank/DDBJ databases">
        <authorList>
            <person name="Macas J."/>
            <person name="Novak P."/>
            <person name="Neumann P."/>
        </authorList>
    </citation>
    <scope>NUCLEOTIDE SEQUENCE</scope>
</reference>
<dbReference type="Proteomes" id="UP001152523">
    <property type="component" value="Unassembled WGS sequence"/>
</dbReference>
<feature type="region of interest" description="Disordered" evidence="1">
    <location>
        <begin position="49"/>
        <end position="105"/>
    </location>
</feature>
<evidence type="ECO:0000313" key="2">
    <source>
        <dbReference type="EMBL" id="CAH9091870.1"/>
    </source>
</evidence>
<gene>
    <name evidence="2" type="ORF">CEPIT_LOCUS11870</name>
</gene>
<protein>
    <submittedName>
        <fullName evidence="2">Uncharacterized protein</fullName>
    </submittedName>
</protein>